<evidence type="ECO:0000313" key="2">
    <source>
        <dbReference type="Proteomes" id="UP000250369"/>
    </source>
</evidence>
<proteinExistence type="predicted"/>
<dbReference type="Proteomes" id="UP000250369">
    <property type="component" value="Unassembled WGS sequence"/>
</dbReference>
<accession>A0A329MTA4</accession>
<evidence type="ECO:0000313" key="1">
    <source>
        <dbReference type="EMBL" id="RAV22538.1"/>
    </source>
</evidence>
<sequence length="174" mass="20574">MFVESIKAGGAYGDLKKTVTINILDFTYLNTARFHSSFHLYEDFDKTVMLTDVIEIHFIEYPKFRRSRKDFHNPLHRWLLFLDEKLPENQLEELMSMDPVIKKAEERLEWLSGDEDTLRLYEAREFSRYERNSIIADAKEEGRKEIARKLLALEVDLQKIAEATGLSEEEIKKL</sequence>
<evidence type="ECO:0008006" key="3">
    <source>
        <dbReference type="Google" id="ProtNLM"/>
    </source>
</evidence>
<gene>
    <name evidence="1" type="ORF">DQG23_06280</name>
</gene>
<dbReference type="EMBL" id="QMFB01000002">
    <property type="protein sequence ID" value="RAV22538.1"/>
    <property type="molecule type" value="Genomic_DNA"/>
</dbReference>
<dbReference type="PANTHER" id="PTHR41317">
    <property type="entry name" value="PD-(D_E)XK NUCLEASE FAMILY TRANSPOSASE"/>
    <property type="match status" value="1"/>
</dbReference>
<dbReference type="NCBIfam" id="TIGR01784">
    <property type="entry name" value="T_den_put_tspse"/>
    <property type="match status" value="1"/>
</dbReference>
<dbReference type="Pfam" id="PF12784">
    <property type="entry name" value="PDDEXK_2"/>
    <property type="match status" value="1"/>
</dbReference>
<dbReference type="InterPro" id="IPR010106">
    <property type="entry name" value="RpnA"/>
</dbReference>
<comment type="caution">
    <text evidence="1">The sequence shown here is derived from an EMBL/GenBank/DDBJ whole genome shotgun (WGS) entry which is preliminary data.</text>
</comment>
<dbReference type="PANTHER" id="PTHR41317:SF1">
    <property type="entry name" value="PD-(D_E)XK NUCLEASE FAMILY TRANSPOSASE"/>
    <property type="match status" value="1"/>
</dbReference>
<name>A0A329MTA4_9BACL</name>
<reference evidence="1 2" key="1">
    <citation type="journal article" date="2009" name="Int. J. Syst. Evol. Microbiol.">
        <title>Paenibacillus contaminans sp. nov., isolated from a contaminated laboratory plate.</title>
        <authorList>
            <person name="Chou J.H."/>
            <person name="Lee J.H."/>
            <person name="Lin M.C."/>
            <person name="Chang P.S."/>
            <person name="Arun A.B."/>
            <person name="Young C.C."/>
            <person name="Chen W.M."/>
        </authorList>
    </citation>
    <scope>NUCLEOTIDE SEQUENCE [LARGE SCALE GENOMIC DNA]</scope>
    <source>
        <strain evidence="1 2">CKOBP-6</strain>
    </source>
</reference>
<dbReference type="RefSeq" id="WP_113029944.1">
    <property type="nucleotide sequence ID" value="NZ_QMFB01000002.1"/>
</dbReference>
<dbReference type="AlphaFoldDB" id="A0A329MTA4"/>
<protein>
    <recommendedName>
        <fullName evidence="3">Rpn family recombination-promoting nuclease/putative transposase</fullName>
    </recommendedName>
</protein>
<dbReference type="OrthoDB" id="1097360at2"/>
<organism evidence="1 2">
    <name type="scientific">Paenibacillus contaminans</name>
    <dbReference type="NCBI Taxonomy" id="450362"/>
    <lineage>
        <taxon>Bacteria</taxon>
        <taxon>Bacillati</taxon>
        <taxon>Bacillota</taxon>
        <taxon>Bacilli</taxon>
        <taxon>Bacillales</taxon>
        <taxon>Paenibacillaceae</taxon>
        <taxon>Paenibacillus</taxon>
    </lineage>
</organism>
<keyword evidence="2" id="KW-1185">Reference proteome</keyword>